<accession>A0A804J280</accession>
<dbReference type="InParanoid" id="A0A804J280"/>
<keyword evidence="3" id="KW-1185">Reference proteome</keyword>
<dbReference type="EnsemblPlants" id="Ma05_t08280.1">
    <property type="protein sequence ID" value="Ma05_p08280.1"/>
    <property type="gene ID" value="Ma05_g08280"/>
</dbReference>
<evidence type="ECO:0000313" key="3">
    <source>
        <dbReference type="Proteomes" id="UP000012960"/>
    </source>
</evidence>
<dbReference type="Proteomes" id="UP000012960">
    <property type="component" value="Unplaced"/>
</dbReference>
<evidence type="ECO:0000313" key="1">
    <source>
        <dbReference type="EMBL" id="CAG1837884.1"/>
    </source>
</evidence>
<evidence type="ECO:0000313" key="2">
    <source>
        <dbReference type="EnsemblPlants" id="Ma05_p08280.1"/>
    </source>
</evidence>
<sequence length="69" mass="8062">MHMNPVTFFYPFLGVDDYTYFLVQIAISCDFLLIDCVRPAIAMEPGNPISLDREYMNRTNRSTISYNFL</sequence>
<reference evidence="1" key="1">
    <citation type="submission" date="2021-03" db="EMBL/GenBank/DDBJ databases">
        <authorList>
            <consortium name="Genoscope - CEA"/>
            <person name="William W."/>
        </authorList>
    </citation>
    <scope>NUCLEOTIDE SEQUENCE</scope>
    <source>
        <strain evidence="1">Doubled-haploid Pahang</strain>
    </source>
</reference>
<gene>
    <name evidence="1" type="ORF">GSMUA_260610.1</name>
</gene>
<organism evidence="2 3">
    <name type="scientific">Musa acuminata subsp. malaccensis</name>
    <name type="common">Wild banana</name>
    <name type="synonym">Musa malaccensis</name>
    <dbReference type="NCBI Taxonomy" id="214687"/>
    <lineage>
        <taxon>Eukaryota</taxon>
        <taxon>Viridiplantae</taxon>
        <taxon>Streptophyta</taxon>
        <taxon>Embryophyta</taxon>
        <taxon>Tracheophyta</taxon>
        <taxon>Spermatophyta</taxon>
        <taxon>Magnoliopsida</taxon>
        <taxon>Liliopsida</taxon>
        <taxon>Zingiberales</taxon>
        <taxon>Musaceae</taxon>
        <taxon>Musa</taxon>
    </lineage>
</organism>
<protein>
    <submittedName>
        <fullName evidence="1">(wild Malaysian banana) hypothetical protein</fullName>
    </submittedName>
</protein>
<proteinExistence type="predicted"/>
<dbReference type="Gramene" id="Ma05_t08280.1">
    <property type="protein sequence ID" value="Ma05_p08280.1"/>
    <property type="gene ID" value="Ma05_g08280"/>
</dbReference>
<dbReference type="EMBL" id="HG996470">
    <property type="protein sequence ID" value="CAG1837884.1"/>
    <property type="molecule type" value="Genomic_DNA"/>
</dbReference>
<name>A0A804J280_MUSAM</name>
<dbReference type="AlphaFoldDB" id="A0A804J280"/>
<reference evidence="2" key="2">
    <citation type="submission" date="2021-05" db="UniProtKB">
        <authorList>
            <consortium name="EnsemblPlants"/>
        </authorList>
    </citation>
    <scope>IDENTIFICATION</scope>
    <source>
        <strain evidence="2">subsp. malaccensis</strain>
    </source>
</reference>